<feature type="region of interest" description="Disordered" evidence="1">
    <location>
        <begin position="181"/>
        <end position="240"/>
    </location>
</feature>
<dbReference type="Proteomes" id="UP001221413">
    <property type="component" value="Unassembled WGS sequence"/>
</dbReference>
<evidence type="ECO:0000256" key="1">
    <source>
        <dbReference type="SAM" id="MobiDB-lite"/>
    </source>
</evidence>
<gene>
    <name evidence="2" type="ORF">Dda_6986</name>
</gene>
<protein>
    <submittedName>
        <fullName evidence="2">Uncharacterized protein</fullName>
    </submittedName>
</protein>
<dbReference type="AlphaFoldDB" id="A0AAD6IT64"/>
<name>A0AAD6IT64_DREDA</name>
<sequence length="343" mass="38819">MPVIPVVNGVQLYDDEETFIGWCGGGLNKRKFFILNAGLPCEQYRIEKTADSESSDSFIGFDVSEDGFVTDRGGISQCWEDIQIMGACWVPHGQNCHLYFLVTWLGRPEDRYAATLGALTKLRRSHDPERSKRVTKAVVLDRVKTWATEKRYVEGFDESRQQPHQVLDIYNQRRKLADHNAQGPTVGRTFGSVPPEAPRFTGQNNSAANGSMGFNARRRQRANVQTSTTPPGSASGPRNTYVSYQEFSDLTRSVNELKDMFMQFMGNQNRRSASEPVGFDSMQEGQSRRHQQAEQSERQRAKRGKQKAMEEPLDGADWASDHAAETIYLRQQGLDSEYPSQYQ</sequence>
<feature type="region of interest" description="Disordered" evidence="1">
    <location>
        <begin position="269"/>
        <end position="319"/>
    </location>
</feature>
<evidence type="ECO:0000313" key="3">
    <source>
        <dbReference type="Proteomes" id="UP001221413"/>
    </source>
</evidence>
<proteinExistence type="predicted"/>
<reference evidence="2" key="1">
    <citation type="submission" date="2023-01" db="EMBL/GenBank/DDBJ databases">
        <title>The chitinases involved in constricting ring structure development in the nematode-trapping fungus Drechslerella dactyloides.</title>
        <authorList>
            <person name="Wang R."/>
            <person name="Zhang L."/>
            <person name="Tang P."/>
            <person name="Li S."/>
            <person name="Liang L."/>
        </authorList>
    </citation>
    <scope>NUCLEOTIDE SEQUENCE</scope>
    <source>
        <strain evidence="2">YMF1.00031</strain>
    </source>
</reference>
<accession>A0AAD6IT64</accession>
<keyword evidence="3" id="KW-1185">Reference proteome</keyword>
<comment type="caution">
    <text evidence="2">The sequence shown here is derived from an EMBL/GenBank/DDBJ whole genome shotgun (WGS) entry which is preliminary data.</text>
</comment>
<organism evidence="2 3">
    <name type="scientific">Drechslerella dactyloides</name>
    <name type="common">Nematode-trapping fungus</name>
    <name type="synonym">Arthrobotrys dactyloides</name>
    <dbReference type="NCBI Taxonomy" id="74499"/>
    <lineage>
        <taxon>Eukaryota</taxon>
        <taxon>Fungi</taxon>
        <taxon>Dikarya</taxon>
        <taxon>Ascomycota</taxon>
        <taxon>Pezizomycotina</taxon>
        <taxon>Orbiliomycetes</taxon>
        <taxon>Orbiliales</taxon>
        <taxon>Orbiliaceae</taxon>
        <taxon>Drechslerella</taxon>
    </lineage>
</organism>
<feature type="compositionally biased region" description="Polar residues" evidence="1">
    <location>
        <begin position="222"/>
        <end position="240"/>
    </location>
</feature>
<evidence type="ECO:0000313" key="2">
    <source>
        <dbReference type="EMBL" id="KAJ6258073.1"/>
    </source>
</evidence>
<dbReference type="EMBL" id="JAQGDS010000009">
    <property type="protein sequence ID" value="KAJ6258073.1"/>
    <property type="molecule type" value="Genomic_DNA"/>
</dbReference>